<keyword evidence="3" id="KW-0472">Membrane</keyword>
<feature type="domain" description="Pre-mRNA-splicing factor Syf1/CRNKL1-like C-terminal HAT-repeats" evidence="4">
    <location>
        <begin position="303"/>
        <end position="365"/>
    </location>
</feature>
<evidence type="ECO:0000256" key="3">
    <source>
        <dbReference type="SAM" id="Phobius"/>
    </source>
</evidence>
<reference evidence="5" key="1">
    <citation type="submission" date="2018-01" db="EMBL/GenBank/DDBJ databases">
        <authorList>
            <person name="Mao J.F."/>
        </authorList>
    </citation>
    <scope>NUCLEOTIDE SEQUENCE</scope>
    <source>
        <strain evidence="5">Huo1</strain>
        <tissue evidence="5">Leaf</tissue>
    </source>
</reference>
<evidence type="ECO:0000256" key="1">
    <source>
        <dbReference type="ARBA" id="ARBA00022737"/>
    </source>
</evidence>
<sequence length="404" mass="44586">MANRAGMRAEPLVGSAGTTRGLEASSSSTGALVTTALAFEHVLASLARIEARLEASERRNSIAPPPPRPDPKPPYSDWARERPELPRHTSLMTAATTVATQQQVGFGDHAYRGQRRSTLGETQQWERSGHSGVGNRGRQRTAWDNADHIHEIHAGRQSTPWDSPWARHDGGGYSEPPSYDHYRSDIPHFEKMKPPCFDGSDAVNWILRVPVVVGGDPPNRVVSDDERLDPGGYKRVQQIQPQYEGCIGEGTKVLAYDAMNPKALYRRSQAYKEFGKLGEAVSDLPKAHDSVLKETTPPNLRAIAKLYESNGDVSNARVVFDKAVQADHKAVDDLASVWCEWVEMELRHDNLKGAVELLQRATYEWTCSIYDCIINIGIANSIINLGIATPLIIISYGMLLQVSS</sequence>
<feature type="region of interest" description="Disordered" evidence="2">
    <location>
        <begin position="1"/>
        <end position="28"/>
    </location>
</feature>
<dbReference type="Pfam" id="PF23231">
    <property type="entry name" value="HAT_Syf1_CNRKL1_C"/>
    <property type="match status" value="1"/>
</dbReference>
<name>A0A8X9ADA1_SALSN</name>
<dbReference type="AlphaFoldDB" id="A0A8X9ADA1"/>
<dbReference type="Proteomes" id="UP000298416">
    <property type="component" value="Unassembled WGS sequence"/>
</dbReference>
<keyword evidence="3" id="KW-0812">Transmembrane</keyword>
<evidence type="ECO:0000313" key="6">
    <source>
        <dbReference type="Proteomes" id="UP000298416"/>
    </source>
</evidence>
<evidence type="ECO:0000259" key="4">
    <source>
        <dbReference type="Pfam" id="PF23231"/>
    </source>
</evidence>
<protein>
    <recommendedName>
        <fullName evidence="4">Pre-mRNA-splicing factor Syf1/CRNKL1-like C-terminal HAT-repeats domain-containing protein</fullName>
    </recommendedName>
</protein>
<dbReference type="InterPro" id="IPR055430">
    <property type="entry name" value="HAT_Syf1_CNRKL1_C"/>
</dbReference>
<dbReference type="Gene3D" id="1.25.40.10">
    <property type="entry name" value="Tetratricopeptide repeat domain"/>
    <property type="match status" value="2"/>
</dbReference>
<dbReference type="InterPro" id="IPR011990">
    <property type="entry name" value="TPR-like_helical_dom_sf"/>
</dbReference>
<evidence type="ECO:0000313" key="5">
    <source>
        <dbReference type="EMBL" id="KAG6437413.1"/>
    </source>
</evidence>
<organism evidence="5">
    <name type="scientific">Salvia splendens</name>
    <name type="common">Scarlet sage</name>
    <dbReference type="NCBI Taxonomy" id="180675"/>
    <lineage>
        <taxon>Eukaryota</taxon>
        <taxon>Viridiplantae</taxon>
        <taxon>Streptophyta</taxon>
        <taxon>Embryophyta</taxon>
        <taxon>Tracheophyta</taxon>
        <taxon>Spermatophyta</taxon>
        <taxon>Magnoliopsida</taxon>
        <taxon>eudicotyledons</taxon>
        <taxon>Gunneridae</taxon>
        <taxon>Pentapetalae</taxon>
        <taxon>asterids</taxon>
        <taxon>lamiids</taxon>
        <taxon>Lamiales</taxon>
        <taxon>Lamiaceae</taxon>
        <taxon>Nepetoideae</taxon>
        <taxon>Mentheae</taxon>
        <taxon>Salviinae</taxon>
        <taxon>Salvia</taxon>
        <taxon>Salvia subgen. Calosphace</taxon>
        <taxon>core Calosphace</taxon>
    </lineage>
</organism>
<feature type="transmembrane region" description="Helical" evidence="3">
    <location>
        <begin position="382"/>
        <end position="400"/>
    </location>
</feature>
<dbReference type="InterPro" id="IPR053319">
    <property type="entry name" value="OEP61"/>
</dbReference>
<dbReference type="EMBL" id="PNBA02000001">
    <property type="protein sequence ID" value="KAG6437413.1"/>
    <property type="molecule type" value="Genomic_DNA"/>
</dbReference>
<feature type="region of interest" description="Disordered" evidence="2">
    <location>
        <begin position="116"/>
        <end position="139"/>
    </location>
</feature>
<accession>A0A8X9ADA1</accession>
<keyword evidence="1" id="KW-0677">Repeat</keyword>
<keyword evidence="6" id="KW-1185">Reference proteome</keyword>
<dbReference type="SUPFAM" id="SSF48452">
    <property type="entry name" value="TPR-like"/>
    <property type="match status" value="2"/>
</dbReference>
<reference evidence="5" key="2">
    <citation type="submission" date="2020-08" db="EMBL/GenBank/DDBJ databases">
        <title>Plant Genome Project.</title>
        <authorList>
            <person name="Zhang R.-G."/>
        </authorList>
    </citation>
    <scope>NUCLEOTIDE SEQUENCE</scope>
    <source>
        <strain evidence="5">Huo1</strain>
        <tissue evidence="5">Leaf</tissue>
    </source>
</reference>
<keyword evidence="3" id="KW-1133">Transmembrane helix</keyword>
<gene>
    <name evidence="5" type="ORF">SASPL_102329</name>
</gene>
<feature type="compositionally biased region" description="Pro residues" evidence="2">
    <location>
        <begin position="63"/>
        <end position="74"/>
    </location>
</feature>
<evidence type="ECO:0000256" key="2">
    <source>
        <dbReference type="SAM" id="MobiDB-lite"/>
    </source>
</evidence>
<proteinExistence type="predicted"/>
<feature type="compositionally biased region" description="Polar residues" evidence="2">
    <location>
        <begin position="116"/>
        <end position="126"/>
    </location>
</feature>
<feature type="region of interest" description="Disordered" evidence="2">
    <location>
        <begin position="57"/>
        <end position="80"/>
    </location>
</feature>
<dbReference type="PANTHER" id="PTHR48433:SF1">
    <property type="entry name" value="OUTER ENVELOPE PROTEIN 61-LIKE"/>
    <property type="match status" value="1"/>
</dbReference>
<comment type="caution">
    <text evidence="5">The sequence shown here is derived from an EMBL/GenBank/DDBJ whole genome shotgun (WGS) entry which is preliminary data.</text>
</comment>
<dbReference type="PANTHER" id="PTHR48433">
    <property type="entry name" value="OUTER ENVELOPE PROTEIN 61-LIKE"/>
    <property type="match status" value="1"/>
</dbReference>